<reference evidence="8 9" key="1">
    <citation type="submission" date="2024-06" db="EMBL/GenBank/DDBJ databases">
        <title>Sorghum-associated microbial communities from plants grown in Nebraska, USA.</title>
        <authorList>
            <person name="Schachtman D."/>
        </authorList>
    </citation>
    <scope>NUCLEOTIDE SEQUENCE [LARGE SCALE GENOMIC DNA]</scope>
    <source>
        <strain evidence="8 9">1073</strain>
    </source>
</reference>
<keyword evidence="3 6" id="KW-0812">Transmembrane</keyword>
<evidence type="ECO:0000256" key="1">
    <source>
        <dbReference type="ARBA" id="ARBA00004651"/>
    </source>
</evidence>
<keyword evidence="2" id="KW-1003">Cell membrane</keyword>
<gene>
    <name evidence="8" type="ORF">ABIC75_000303</name>
</gene>
<comment type="caution">
    <text evidence="8">The sequence shown here is derived from an EMBL/GenBank/DDBJ whole genome shotgun (WGS) entry which is preliminary data.</text>
</comment>
<evidence type="ECO:0000313" key="9">
    <source>
        <dbReference type="Proteomes" id="UP001549184"/>
    </source>
</evidence>
<sequence>MKYPLLLRVTHAAIAVGVVLQLLLSLFMDGTRHGMGWLGMELHEIVGMMVFAALSLHWILFPLGYVPYELGHYFPWFSRKRLRDLASDMAAGLATKWQDPARQEHLAGAIQGLMLLLATMLSLSGVAIYFGSPETGAPRPFVEPAKEFHEAIGMVIWFFLLLHVTAVITHLALGHRTVLSMFKFSGD</sequence>
<dbReference type="Gene3D" id="1.20.950.20">
    <property type="entry name" value="Transmembrane di-heme cytochromes, Chain C"/>
    <property type="match status" value="1"/>
</dbReference>
<comment type="subcellular location">
    <subcellularLocation>
        <location evidence="1">Cell membrane</location>
        <topology evidence="1">Multi-pass membrane protein</topology>
    </subcellularLocation>
</comment>
<dbReference type="Proteomes" id="UP001549184">
    <property type="component" value="Unassembled WGS sequence"/>
</dbReference>
<evidence type="ECO:0000256" key="6">
    <source>
        <dbReference type="SAM" id="Phobius"/>
    </source>
</evidence>
<evidence type="ECO:0000313" key="8">
    <source>
        <dbReference type="EMBL" id="MET3650601.1"/>
    </source>
</evidence>
<keyword evidence="5 6" id="KW-0472">Membrane</keyword>
<feature type="transmembrane region" description="Helical" evidence="6">
    <location>
        <begin position="48"/>
        <end position="71"/>
    </location>
</feature>
<evidence type="ECO:0000259" key="7">
    <source>
        <dbReference type="Pfam" id="PF01292"/>
    </source>
</evidence>
<feature type="transmembrane region" description="Helical" evidence="6">
    <location>
        <begin position="151"/>
        <end position="173"/>
    </location>
</feature>
<protein>
    <submittedName>
        <fullName evidence="8">Cytochrome b561</fullName>
    </submittedName>
</protein>
<accession>A0ABV2JP48</accession>
<feature type="transmembrane region" description="Helical" evidence="6">
    <location>
        <begin position="5"/>
        <end position="28"/>
    </location>
</feature>
<dbReference type="EMBL" id="JBEPMU010000001">
    <property type="protein sequence ID" value="MET3650601.1"/>
    <property type="molecule type" value="Genomic_DNA"/>
</dbReference>
<dbReference type="RefSeq" id="WP_354012097.1">
    <property type="nucleotide sequence ID" value="NZ_JBEPMU010000001.1"/>
</dbReference>
<keyword evidence="4 6" id="KW-1133">Transmembrane helix</keyword>
<dbReference type="InterPro" id="IPR011577">
    <property type="entry name" value="Cyt_b561_bac/Ni-Hgenase"/>
</dbReference>
<evidence type="ECO:0000256" key="2">
    <source>
        <dbReference type="ARBA" id="ARBA00022475"/>
    </source>
</evidence>
<feature type="transmembrane region" description="Helical" evidence="6">
    <location>
        <begin position="106"/>
        <end position="131"/>
    </location>
</feature>
<dbReference type="InterPro" id="IPR016174">
    <property type="entry name" value="Di-haem_cyt_TM"/>
</dbReference>
<organism evidence="8 9">
    <name type="scientific">Dyella japonica</name>
    <dbReference type="NCBI Taxonomy" id="231455"/>
    <lineage>
        <taxon>Bacteria</taxon>
        <taxon>Pseudomonadati</taxon>
        <taxon>Pseudomonadota</taxon>
        <taxon>Gammaproteobacteria</taxon>
        <taxon>Lysobacterales</taxon>
        <taxon>Rhodanobacteraceae</taxon>
        <taxon>Dyella</taxon>
    </lineage>
</organism>
<name>A0ABV2JP48_9GAMM</name>
<dbReference type="SUPFAM" id="SSF81342">
    <property type="entry name" value="Transmembrane di-heme cytochromes"/>
    <property type="match status" value="1"/>
</dbReference>
<dbReference type="Pfam" id="PF01292">
    <property type="entry name" value="Ni_hydr_CYTB"/>
    <property type="match status" value="1"/>
</dbReference>
<evidence type="ECO:0000256" key="4">
    <source>
        <dbReference type="ARBA" id="ARBA00022989"/>
    </source>
</evidence>
<evidence type="ECO:0000256" key="3">
    <source>
        <dbReference type="ARBA" id="ARBA00022692"/>
    </source>
</evidence>
<keyword evidence="9" id="KW-1185">Reference proteome</keyword>
<feature type="domain" description="Cytochrome b561 bacterial/Ni-hydrogenase" evidence="7">
    <location>
        <begin position="3"/>
        <end position="182"/>
    </location>
</feature>
<evidence type="ECO:0000256" key="5">
    <source>
        <dbReference type="ARBA" id="ARBA00023136"/>
    </source>
</evidence>
<proteinExistence type="predicted"/>